<reference evidence="2 3" key="1">
    <citation type="journal article" date="2023" name="Plants (Basel)">
        <title>Bridging the Gap: Combining Genomics and Transcriptomics Approaches to Understand Stylosanthes scabra, an Orphan Legume from the Brazilian Caatinga.</title>
        <authorList>
            <person name="Ferreira-Neto J.R.C."/>
            <person name="da Silva M.D."/>
            <person name="Binneck E."/>
            <person name="de Melo N.F."/>
            <person name="da Silva R.H."/>
            <person name="de Melo A.L.T.M."/>
            <person name="Pandolfi V."/>
            <person name="Bustamante F.O."/>
            <person name="Brasileiro-Vidal A.C."/>
            <person name="Benko-Iseppon A.M."/>
        </authorList>
    </citation>
    <scope>NUCLEOTIDE SEQUENCE [LARGE SCALE GENOMIC DNA]</scope>
    <source>
        <tissue evidence="2">Leaves</tissue>
    </source>
</reference>
<dbReference type="PRINTS" id="PR02081">
    <property type="entry name" value="GIGANTEA"/>
</dbReference>
<accession>A0ABU6S8U6</accession>
<gene>
    <name evidence="2" type="ORF">PIB30_020981</name>
</gene>
<evidence type="ECO:0000313" key="3">
    <source>
        <dbReference type="Proteomes" id="UP001341840"/>
    </source>
</evidence>
<protein>
    <recommendedName>
        <fullName evidence="4">Protein GIGANTEA</fullName>
    </recommendedName>
</protein>
<dbReference type="PANTHER" id="PTHR36319:SF1">
    <property type="entry name" value="PROTEIN GIGANTEA"/>
    <property type="match status" value="1"/>
</dbReference>
<sequence>MGGYISSNRKQIEALAAEATVDATAQGIASMLCAHGPEVEWRICTIWEAAYGLIPLNSLAVDLPEIVVSSPLQPPILSWNLYIPLLKVLEYLPRGSPSEACLMKIFVATVEAILQRTFPMESSGEQNRKNRYHFGVGSASKNLAVAELRTMVHSLFLESCASVDLSSRLLFVVLTVCVSHEAQFNGSKKPRGEDNYSAEEIIEDLQAISESQKETKNRRKKKQGPVAAFDSYVLAAVCALACELQLFPLVPHGGDNSVVNNLQDTAKPAKMQGSSDEFQTGIDSAIRHTHRILAILEALFSLKPSSVGTPWSYSSNEIVAAAMVAAHISELFRRSKACMHALSVLMRCKWDHEIHSRASSLYNLIDIHSKAVASIVNKAEPLGATLVHIPNCKDSFDIKRQNQCETSSSFDPRKTSISTSVDSVPSELPHKSKSTSYSKESSGSTFGKSVASLPLDASDLANFLTMDRHIGFSCSTQIFLRSMLAEDQQLCFSVVSLLWHKLIASPETQPFAESTSAQQGWRQVVDALCNVVSASPTKAATAVVLQADRELQPWIAKDDDQGQKMWRVNQRIVKLIVELMRNHDSIESLVIVASASDLLLRATDGMLVDGEDCTLPQLKLLEATARALQPVLELGDTGLAVADGLSNLLKVNKLPSFMLNFKFHGLLVNQDLCACIHTHAVSLTVYNQMPVESQRTCPGFEHVGSSRHLAQRLSQINS</sequence>
<evidence type="ECO:0000313" key="2">
    <source>
        <dbReference type="EMBL" id="MED6132645.1"/>
    </source>
</evidence>
<dbReference type="Proteomes" id="UP001341840">
    <property type="component" value="Unassembled WGS sequence"/>
</dbReference>
<feature type="compositionally biased region" description="Polar residues" evidence="1">
    <location>
        <begin position="406"/>
        <end position="423"/>
    </location>
</feature>
<name>A0ABU6S8U6_9FABA</name>
<feature type="region of interest" description="Disordered" evidence="1">
    <location>
        <begin position="406"/>
        <end position="447"/>
    </location>
</feature>
<feature type="compositionally biased region" description="Low complexity" evidence="1">
    <location>
        <begin position="434"/>
        <end position="444"/>
    </location>
</feature>
<evidence type="ECO:0000256" key="1">
    <source>
        <dbReference type="SAM" id="MobiDB-lite"/>
    </source>
</evidence>
<organism evidence="2 3">
    <name type="scientific">Stylosanthes scabra</name>
    <dbReference type="NCBI Taxonomy" id="79078"/>
    <lineage>
        <taxon>Eukaryota</taxon>
        <taxon>Viridiplantae</taxon>
        <taxon>Streptophyta</taxon>
        <taxon>Embryophyta</taxon>
        <taxon>Tracheophyta</taxon>
        <taxon>Spermatophyta</taxon>
        <taxon>Magnoliopsida</taxon>
        <taxon>eudicotyledons</taxon>
        <taxon>Gunneridae</taxon>
        <taxon>Pentapetalae</taxon>
        <taxon>rosids</taxon>
        <taxon>fabids</taxon>
        <taxon>Fabales</taxon>
        <taxon>Fabaceae</taxon>
        <taxon>Papilionoideae</taxon>
        <taxon>50 kb inversion clade</taxon>
        <taxon>dalbergioids sensu lato</taxon>
        <taxon>Dalbergieae</taxon>
        <taxon>Pterocarpus clade</taxon>
        <taxon>Stylosanthes</taxon>
    </lineage>
</organism>
<comment type="caution">
    <text evidence="2">The sequence shown here is derived from an EMBL/GenBank/DDBJ whole genome shotgun (WGS) entry which is preliminary data.</text>
</comment>
<dbReference type="EMBL" id="JASCZI010060483">
    <property type="protein sequence ID" value="MED6132645.1"/>
    <property type="molecule type" value="Genomic_DNA"/>
</dbReference>
<proteinExistence type="predicted"/>
<dbReference type="PANTHER" id="PTHR36319">
    <property type="entry name" value="PROTEIN GIGANTEA"/>
    <property type="match status" value="1"/>
</dbReference>
<keyword evidence="3" id="KW-1185">Reference proteome</keyword>
<evidence type="ECO:0008006" key="4">
    <source>
        <dbReference type="Google" id="ProtNLM"/>
    </source>
</evidence>
<dbReference type="InterPro" id="IPR026211">
    <property type="entry name" value="GIGANTEA"/>
</dbReference>